<dbReference type="EMBL" id="JAUOEK010000056">
    <property type="protein sequence ID" value="MDO5968894.1"/>
    <property type="molecule type" value="Genomic_DNA"/>
</dbReference>
<comment type="subcellular location">
    <subcellularLocation>
        <location evidence="1">Cell outer membrane</location>
        <topology evidence="1">Multi-pass membrane protein</topology>
    </subcellularLocation>
</comment>
<evidence type="ECO:0000256" key="1">
    <source>
        <dbReference type="ARBA" id="ARBA00004571"/>
    </source>
</evidence>
<keyword evidence="4" id="KW-0812">Transmembrane</keyword>
<dbReference type="Gene3D" id="2.60.40.1120">
    <property type="entry name" value="Carboxypeptidase-like, regulatory domain"/>
    <property type="match status" value="1"/>
</dbReference>
<organism evidence="9 10">
    <name type="scientific">Flavivirga aquimarina</name>
    <dbReference type="NCBI Taxonomy" id="2027862"/>
    <lineage>
        <taxon>Bacteria</taxon>
        <taxon>Pseudomonadati</taxon>
        <taxon>Bacteroidota</taxon>
        <taxon>Flavobacteriia</taxon>
        <taxon>Flavobacteriales</taxon>
        <taxon>Flavobacteriaceae</taxon>
        <taxon>Flavivirga</taxon>
    </lineage>
</organism>
<dbReference type="InterPro" id="IPR057601">
    <property type="entry name" value="Oar-like_b-barrel"/>
</dbReference>
<comment type="caution">
    <text evidence="9">The sequence shown here is derived from an EMBL/GenBank/DDBJ whole genome shotgun (WGS) entry which is preliminary data.</text>
</comment>
<dbReference type="InterPro" id="IPR039426">
    <property type="entry name" value="TonB-dep_rcpt-like"/>
</dbReference>
<keyword evidence="3" id="KW-1134">Transmembrane beta strand</keyword>
<keyword evidence="6" id="KW-0998">Cell outer membrane</keyword>
<dbReference type="PANTHER" id="PTHR30069:SF46">
    <property type="entry name" value="OAR PROTEIN"/>
    <property type="match status" value="1"/>
</dbReference>
<dbReference type="Gene3D" id="2.40.170.20">
    <property type="entry name" value="TonB-dependent receptor, beta-barrel domain"/>
    <property type="match status" value="1"/>
</dbReference>
<evidence type="ECO:0000259" key="8">
    <source>
        <dbReference type="Pfam" id="PF25183"/>
    </source>
</evidence>
<keyword evidence="5" id="KW-0472">Membrane</keyword>
<evidence type="ECO:0000256" key="4">
    <source>
        <dbReference type="ARBA" id="ARBA00022692"/>
    </source>
</evidence>
<feature type="chain" id="PRO_5046588113" evidence="7">
    <location>
        <begin position="31"/>
        <end position="1073"/>
    </location>
</feature>
<keyword evidence="2" id="KW-0813">Transport</keyword>
<sequence length="1073" mass="117474">MKNKLILIKTSIRKLAFIALLLGSSATAFAQNEAEISGTVKDLQDNAPITGANIIVVNNATGFKAGAITDFDGNFVIRDLQLGGPYTITVSYVGYQTITKKGYQLNLGNKLKLPFNMTAGEALDELVITADVSGFQNSDRLGSALSVVGKTLEKIPTTTRNYEDLANLSPLSTPNIGLNEGSSFGGISVAGSNGGSTGITLDGVNNRRNVFGGTVDGPAFSISLEAIREFEIVTNEYDVSGPRGSGGSIKAVTKSGSNDWSGAVWYYGSGGSLSGDKNFDGSSKLVDFNNNQFGARVSGPIIKDKLSFIAVYDQFTQESPVGAGSNSAGFINFNSGQTYPFVESDVQNYVDELVNLGVLENNDLSTQIGELGEEKVTKNIFLRMDWNINDNNNLSLRYNDLDYTEGFQAGSDGFDNVTLFSRGYPFLTKDKKVIASLKTRLKSGSNDLRVSYSRGERVNELAPGVTRTPRISVGSINNGPQFRVGSGLATWVPEQVYFDSFQFIDVLTKQIGNDTYTFGTDILITMSDENIPHNIASSFRYDTLEDLQNGTPFFFNKKFANDPNDDGRLKYTASELALFAQGEYDLTDDLELKVGIRWDGTIFNPKIDPTNPNLNSIVFRGENIVNNSELRDFNNIQPRVSITWDRKGEGKEIFKFGMGFFASQFTTQPYTSTLANSGSRFTTVSTTDPTALAAIHQNYVNNGGFSDLDSQITAEEYAAATGVDFDDIAPDVVILDPDFDMPVTFKANVSYHRFFNNWFRLGGSLYYNNTKNVPYYNNINLQENGINPLDGRVAYTNGASPNFGNIHVFQNSDWKATFFAASLEAYARLPKGGNVSVSYTKSASKGFSYYNAGGGIEDGKPISYAYNSYPTEAQNWHDGNSIPNKLVFSFVTPEIHGFTLSGSLVAGQFGRFSATTAPNANGNVIGGLNLAYIPTEAEVESTELVNPNTSTLYNPYEGFNLLLASTSPEFREYINKHRGEFADFNGGIQPWAYTTNMSLIKSFTFAEKHKISLRMDIFNVLNLFDYKDGSFDVVSNTNLFNESDGVYSVNPIAGRYNTGGDQFRMQFGLKYEF</sequence>
<dbReference type="SUPFAM" id="SSF49464">
    <property type="entry name" value="Carboxypeptidase regulatory domain-like"/>
    <property type="match status" value="1"/>
</dbReference>
<dbReference type="InterPro" id="IPR008969">
    <property type="entry name" value="CarboxyPept-like_regulatory"/>
</dbReference>
<evidence type="ECO:0000313" key="10">
    <source>
        <dbReference type="Proteomes" id="UP001176883"/>
    </source>
</evidence>
<evidence type="ECO:0000256" key="3">
    <source>
        <dbReference type="ARBA" id="ARBA00022452"/>
    </source>
</evidence>
<proteinExistence type="predicted"/>
<keyword evidence="7" id="KW-0732">Signal</keyword>
<dbReference type="Pfam" id="PF25183">
    <property type="entry name" value="OMP_b-brl_4"/>
    <property type="match status" value="1"/>
</dbReference>
<dbReference type="Pfam" id="PF13620">
    <property type="entry name" value="CarboxypepD_reg"/>
    <property type="match status" value="1"/>
</dbReference>
<keyword evidence="10" id="KW-1185">Reference proteome</keyword>
<dbReference type="RefSeq" id="WP_303276578.1">
    <property type="nucleotide sequence ID" value="NZ_JAUOEK010000056.1"/>
</dbReference>
<dbReference type="Proteomes" id="UP001176883">
    <property type="component" value="Unassembled WGS sequence"/>
</dbReference>
<dbReference type="InterPro" id="IPR036942">
    <property type="entry name" value="Beta-barrel_TonB_sf"/>
</dbReference>
<reference evidence="9" key="1">
    <citation type="submission" date="2023-07" db="EMBL/GenBank/DDBJ databases">
        <title>Two novel species in the genus Flavivirga.</title>
        <authorList>
            <person name="Kwon K."/>
        </authorList>
    </citation>
    <scope>NUCLEOTIDE SEQUENCE</scope>
    <source>
        <strain evidence="9">KCTC 52353</strain>
    </source>
</reference>
<name>A0ABT8W6Z5_9FLAO</name>
<evidence type="ECO:0000256" key="5">
    <source>
        <dbReference type="ARBA" id="ARBA00023136"/>
    </source>
</evidence>
<feature type="signal peptide" evidence="7">
    <location>
        <begin position="1"/>
        <end position="30"/>
    </location>
</feature>
<evidence type="ECO:0000256" key="7">
    <source>
        <dbReference type="SAM" id="SignalP"/>
    </source>
</evidence>
<accession>A0ABT8W6Z5</accession>
<gene>
    <name evidence="9" type="ORF">Q4Q35_03660</name>
</gene>
<dbReference type="PANTHER" id="PTHR30069">
    <property type="entry name" value="TONB-DEPENDENT OUTER MEMBRANE RECEPTOR"/>
    <property type="match status" value="1"/>
</dbReference>
<dbReference type="SUPFAM" id="SSF56935">
    <property type="entry name" value="Porins"/>
    <property type="match status" value="1"/>
</dbReference>
<feature type="domain" description="TonB-dependent transporter Oar-like beta-barrel" evidence="8">
    <location>
        <begin position="252"/>
        <end position="1030"/>
    </location>
</feature>
<evidence type="ECO:0000256" key="6">
    <source>
        <dbReference type="ARBA" id="ARBA00023237"/>
    </source>
</evidence>
<protein>
    <submittedName>
        <fullName evidence="9">Carboxypeptidase regulatory-like domain-containing protein</fullName>
    </submittedName>
</protein>
<evidence type="ECO:0000256" key="2">
    <source>
        <dbReference type="ARBA" id="ARBA00022448"/>
    </source>
</evidence>
<evidence type="ECO:0000313" key="9">
    <source>
        <dbReference type="EMBL" id="MDO5968894.1"/>
    </source>
</evidence>